<proteinExistence type="predicted"/>
<accession>A0A6C0IV21</accession>
<protein>
    <submittedName>
        <fullName evidence="1">Uncharacterized protein</fullName>
    </submittedName>
</protein>
<organism evidence="1">
    <name type="scientific">viral metagenome</name>
    <dbReference type="NCBI Taxonomy" id="1070528"/>
    <lineage>
        <taxon>unclassified sequences</taxon>
        <taxon>metagenomes</taxon>
        <taxon>organismal metagenomes</taxon>
    </lineage>
</organism>
<name>A0A6C0IV21_9ZZZZ</name>
<reference evidence="1" key="1">
    <citation type="journal article" date="2020" name="Nature">
        <title>Giant virus diversity and host interactions through global metagenomics.</title>
        <authorList>
            <person name="Schulz F."/>
            <person name="Roux S."/>
            <person name="Paez-Espino D."/>
            <person name="Jungbluth S."/>
            <person name="Walsh D.A."/>
            <person name="Denef V.J."/>
            <person name="McMahon K.D."/>
            <person name="Konstantinidis K.T."/>
            <person name="Eloe-Fadrosh E.A."/>
            <person name="Kyrpides N.C."/>
            <person name="Woyke T."/>
        </authorList>
    </citation>
    <scope>NUCLEOTIDE SEQUENCE</scope>
    <source>
        <strain evidence="1">GVMAG-M-3300024510-1</strain>
    </source>
</reference>
<sequence length="169" mass="19130">MSRYVVREGTNTVGVQFCGTRAVYHGRGWVRQLKMLQDGPKSFSLYFNNTLVATTTTGVITKENFTAEAINDLKMKTLLHDKAKFLQETDHVNMSGVGTITILSETPPDRQNYYVEQTWSQVFRHKDNVNTSSDMDLEEVPCIVAYNLRSQDASATITRTYIHPESLVS</sequence>
<dbReference type="EMBL" id="MN740272">
    <property type="protein sequence ID" value="QHT97131.1"/>
    <property type="molecule type" value="Genomic_DNA"/>
</dbReference>
<evidence type="ECO:0000313" key="1">
    <source>
        <dbReference type="EMBL" id="QHT97131.1"/>
    </source>
</evidence>
<dbReference type="AlphaFoldDB" id="A0A6C0IV21"/>